<dbReference type="Proteomes" id="UP000447434">
    <property type="component" value="Chromosome 10"/>
</dbReference>
<dbReference type="AlphaFoldDB" id="A0A6A4PUX0"/>
<dbReference type="EMBL" id="WOCE01000010">
    <property type="protein sequence ID" value="KAE9605280.1"/>
    <property type="molecule type" value="Genomic_DNA"/>
</dbReference>
<keyword evidence="2" id="KW-1185">Reference proteome</keyword>
<proteinExistence type="predicted"/>
<reference evidence="2" key="1">
    <citation type="journal article" date="2020" name="Nat. Commun.">
        <title>Genome sequence of the cluster root forming white lupin.</title>
        <authorList>
            <person name="Hufnagel B."/>
            <person name="Marques A."/>
            <person name="Soriano A."/>
            <person name="Marques L."/>
            <person name="Divol F."/>
            <person name="Doumas P."/>
            <person name="Sallet E."/>
            <person name="Mancinotti D."/>
            <person name="Carrere S."/>
            <person name="Marande W."/>
            <person name="Arribat S."/>
            <person name="Keller J."/>
            <person name="Huneau C."/>
            <person name="Blein T."/>
            <person name="Aime D."/>
            <person name="Laguerre M."/>
            <person name="Taylor J."/>
            <person name="Schubert V."/>
            <person name="Nelson M."/>
            <person name="Geu-Flores F."/>
            <person name="Crespi M."/>
            <person name="Gallardo-Guerrero K."/>
            <person name="Delaux P.-M."/>
            <person name="Salse J."/>
            <person name="Berges H."/>
            <person name="Guyot R."/>
            <person name="Gouzy J."/>
            <person name="Peret B."/>
        </authorList>
    </citation>
    <scope>NUCLEOTIDE SEQUENCE [LARGE SCALE GENOMIC DNA]</scope>
    <source>
        <strain evidence="2">cv. Amiga</strain>
    </source>
</reference>
<organism evidence="1 2">
    <name type="scientific">Lupinus albus</name>
    <name type="common">White lupine</name>
    <name type="synonym">Lupinus termis</name>
    <dbReference type="NCBI Taxonomy" id="3870"/>
    <lineage>
        <taxon>Eukaryota</taxon>
        <taxon>Viridiplantae</taxon>
        <taxon>Streptophyta</taxon>
        <taxon>Embryophyta</taxon>
        <taxon>Tracheophyta</taxon>
        <taxon>Spermatophyta</taxon>
        <taxon>Magnoliopsida</taxon>
        <taxon>eudicotyledons</taxon>
        <taxon>Gunneridae</taxon>
        <taxon>Pentapetalae</taxon>
        <taxon>rosids</taxon>
        <taxon>fabids</taxon>
        <taxon>Fabales</taxon>
        <taxon>Fabaceae</taxon>
        <taxon>Papilionoideae</taxon>
        <taxon>50 kb inversion clade</taxon>
        <taxon>genistoids sensu lato</taxon>
        <taxon>core genistoids</taxon>
        <taxon>Genisteae</taxon>
        <taxon>Lupinus</taxon>
    </lineage>
</organism>
<evidence type="ECO:0000313" key="2">
    <source>
        <dbReference type="Proteomes" id="UP000447434"/>
    </source>
</evidence>
<accession>A0A6A4PUX0</accession>
<evidence type="ECO:0000313" key="1">
    <source>
        <dbReference type="EMBL" id="KAE9605280.1"/>
    </source>
</evidence>
<gene>
    <name evidence="1" type="ORF">Lalb_Chr10g0095631</name>
</gene>
<name>A0A6A4PUX0_LUPAL</name>
<comment type="caution">
    <text evidence="1">The sequence shown here is derived from an EMBL/GenBank/DDBJ whole genome shotgun (WGS) entry which is preliminary data.</text>
</comment>
<sequence>METMAMEKTIVPRVLFNGDNGGSAVRTCFESGASGDDKGYTMFHLQQLWVHVEDVLQFSSHLDFSCVFYLKQNSTGKLEHA</sequence>
<protein>
    <submittedName>
        <fullName evidence="1">Uncharacterized protein</fullName>
    </submittedName>
</protein>